<feature type="transmembrane region" description="Helical" evidence="1">
    <location>
        <begin position="117"/>
        <end position="137"/>
    </location>
</feature>
<keyword evidence="4" id="KW-1185">Reference proteome</keyword>
<feature type="transmembrane region" description="Helical" evidence="1">
    <location>
        <begin position="335"/>
        <end position="354"/>
    </location>
</feature>
<evidence type="ECO:0000313" key="3">
    <source>
        <dbReference type="EMBL" id="KAK3675985.1"/>
    </source>
</evidence>
<protein>
    <submittedName>
        <fullName evidence="3">Uncharacterized protein</fullName>
    </submittedName>
</protein>
<dbReference type="AlphaFoldDB" id="A0AAE1C2R8"/>
<comment type="caution">
    <text evidence="3">The sequence shown here is derived from an EMBL/GenBank/DDBJ whole genome shotgun (WGS) entry which is preliminary data.</text>
</comment>
<evidence type="ECO:0000313" key="4">
    <source>
        <dbReference type="Proteomes" id="UP001274830"/>
    </source>
</evidence>
<keyword evidence="1" id="KW-0472">Membrane</keyword>
<keyword evidence="1" id="KW-0812">Transmembrane</keyword>
<accession>A0AAE1C2R8</accession>
<feature type="chain" id="PRO_5042242820" evidence="2">
    <location>
        <begin position="27"/>
        <end position="418"/>
    </location>
</feature>
<feature type="transmembrane region" description="Helical" evidence="1">
    <location>
        <begin position="165"/>
        <end position="188"/>
    </location>
</feature>
<gene>
    <name evidence="3" type="ORF">LTR78_004177</name>
</gene>
<evidence type="ECO:0000256" key="1">
    <source>
        <dbReference type="SAM" id="Phobius"/>
    </source>
</evidence>
<feature type="signal peptide" evidence="2">
    <location>
        <begin position="1"/>
        <end position="26"/>
    </location>
</feature>
<feature type="transmembrane region" description="Helical" evidence="1">
    <location>
        <begin position="295"/>
        <end position="315"/>
    </location>
</feature>
<reference evidence="3" key="1">
    <citation type="submission" date="2023-07" db="EMBL/GenBank/DDBJ databases">
        <title>Black Yeasts Isolated from many extreme environments.</title>
        <authorList>
            <person name="Coleine C."/>
            <person name="Stajich J.E."/>
            <person name="Selbmann L."/>
        </authorList>
    </citation>
    <scope>NUCLEOTIDE SEQUENCE</scope>
    <source>
        <strain evidence="3">CCFEE 5485</strain>
    </source>
</reference>
<organism evidence="3 4">
    <name type="scientific">Recurvomyces mirabilis</name>
    <dbReference type="NCBI Taxonomy" id="574656"/>
    <lineage>
        <taxon>Eukaryota</taxon>
        <taxon>Fungi</taxon>
        <taxon>Dikarya</taxon>
        <taxon>Ascomycota</taxon>
        <taxon>Pezizomycotina</taxon>
        <taxon>Dothideomycetes</taxon>
        <taxon>Dothideomycetidae</taxon>
        <taxon>Mycosphaerellales</taxon>
        <taxon>Teratosphaeriaceae</taxon>
        <taxon>Recurvomyces</taxon>
    </lineage>
</organism>
<feature type="transmembrane region" description="Helical" evidence="1">
    <location>
        <begin position="223"/>
        <end position="250"/>
    </location>
</feature>
<dbReference type="Proteomes" id="UP001274830">
    <property type="component" value="Unassembled WGS sequence"/>
</dbReference>
<evidence type="ECO:0000256" key="2">
    <source>
        <dbReference type="SAM" id="SignalP"/>
    </source>
</evidence>
<proteinExistence type="predicted"/>
<keyword evidence="1" id="KW-1133">Transmembrane helix</keyword>
<keyword evidence="2" id="KW-0732">Signal</keyword>
<dbReference type="EMBL" id="JAUTXT010000012">
    <property type="protein sequence ID" value="KAK3675985.1"/>
    <property type="molecule type" value="Genomic_DNA"/>
</dbReference>
<name>A0AAE1C2R8_9PEZI</name>
<sequence>MARYTAPRVLALVLLLLAIWTTTTYASSLPDNAADGSYSTPPSLGERQNRLPLNPQALYGIGVRTGSYLQGFAFVIGFTYLDDVDPKSQFSGIILALQLLIRWWNKHNTHTASLSELWIGLAQLLIITTPGAFLLFFSFGYQRRQWKTADNRPLHRWEVIRDQGLNFLLVFAVLTGVGATNITMALTATDAVHYTGTPAVVDGVTNPLWIFKVWPAQGSYMLAFMWIQSGVTIILEAIPYTIYLSAWAVYGRDYFVMTILRRNMHRESHEVEEKRTETNWMDRLIDWMYSWPKELGLVMLYSLACAYVVILIFSVERTITAADIGPTGTLADPSQLLPFITGVIAIVNALASAANRFSMVSHHVSHHRLLNGGTLIFYKDGRYYQNGQRTEVNNPGPGGYIPLIEYGTPRLQRDYDYS</sequence>